<dbReference type="Pfam" id="PF04266">
    <property type="entry name" value="ASCH"/>
    <property type="match status" value="1"/>
</dbReference>
<evidence type="ECO:0000313" key="2">
    <source>
        <dbReference type="EMBL" id="MDM8266786.1"/>
    </source>
</evidence>
<feature type="domain" description="ASCH" evidence="1">
    <location>
        <begin position="4"/>
        <end position="63"/>
    </location>
</feature>
<comment type="caution">
    <text evidence="2">The sequence shown here is derived from an EMBL/GenBank/DDBJ whole genome shotgun (WGS) entry which is preliminary data.</text>
</comment>
<reference evidence="3" key="1">
    <citation type="submission" date="2023-06" db="EMBL/GenBank/DDBJ databases">
        <title>Identification and characterization of horizontal gene transfer across gut microbiota members of farm animals based on homology search.</title>
        <authorList>
            <person name="Zeman M."/>
            <person name="Kubasova T."/>
            <person name="Jahodarova E."/>
            <person name="Nykrynova M."/>
            <person name="Rychlik I."/>
        </authorList>
    </citation>
    <scope>NUCLEOTIDE SEQUENCE [LARGE SCALE GENOMIC DNA]</scope>
    <source>
        <strain evidence="3">161_Gplus</strain>
    </source>
</reference>
<dbReference type="InterPro" id="IPR007374">
    <property type="entry name" value="ASCH_domain"/>
</dbReference>
<dbReference type="InterPro" id="IPR015947">
    <property type="entry name" value="PUA-like_sf"/>
</dbReference>
<proteinExistence type="predicted"/>
<dbReference type="Proteomes" id="UP001529343">
    <property type="component" value="Unassembled WGS sequence"/>
</dbReference>
<dbReference type="RefSeq" id="WP_289586286.1">
    <property type="nucleotide sequence ID" value="NZ_JAUDDW010000023.1"/>
</dbReference>
<organism evidence="2 3">
    <name type="scientific">Limosilactobacillus pontis</name>
    <dbReference type="NCBI Taxonomy" id="35787"/>
    <lineage>
        <taxon>Bacteria</taxon>
        <taxon>Bacillati</taxon>
        <taxon>Bacillota</taxon>
        <taxon>Bacilli</taxon>
        <taxon>Lactobacillales</taxon>
        <taxon>Lactobacillaceae</taxon>
        <taxon>Limosilactobacillus</taxon>
    </lineage>
</organism>
<dbReference type="Gene3D" id="2.30.130.30">
    <property type="entry name" value="Hypothetical protein"/>
    <property type="match status" value="1"/>
</dbReference>
<dbReference type="SUPFAM" id="SSF88697">
    <property type="entry name" value="PUA domain-like"/>
    <property type="match status" value="1"/>
</dbReference>
<keyword evidence="3" id="KW-1185">Reference proteome</keyword>
<sequence>MKALSIRSDYVMDIFKGTKTIEYRSWSTNYRGDLLICGTAKKVHGGVPGYATCVAKVVGIEQYGERDYGWQLAPFCSKGSYWINPLPVKGQLGLFNVDDRLIVPAPVTGPNDPGAGRWFDQVIAPLIY</sequence>
<gene>
    <name evidence="2" type="ORF">QUW44_06375</name>
</gene>
<protein>
    <submittedName>
        <fullName evidence="2">ASCH domain-containing protein</fullName>
    </submittedName>
</protein>
<dbReference type="EMBL" id="JAUDDW010000023">
    <property type="protein sequence ID" value="MDM8266786.1"/>
    <property type="molecule type" value="Genomic_DNA"/>
</dbReference>
<evidence type="ECO:0000313" key="3">
    <source>
        <dbReference type="Proteomes" id="UP001529343"/>
    </source>
</evidence>
<name>A0ABT7UYK5_9LACO</name>
<evidence type="ECO:0000259" key="1">
    <source>
        <dbReference type="Pfam" id="PF04266"/>
    </source>
</evidence>
<accession>A0ABT7UYK5</accession>